<feature type="transmembrane region" description="Helical" evidence="1">
    <location>
        <begin position="323"/>
        <end position="346"/>
    </location>
</feature>
<evidence type="ECO:0000313" key="2">
    <source>
        <dbReference type="EMBL" id="KAA8635321.1"/>
    </source>
</evidence>
<dbReference type="PANTHER" id="PTHR37577">
    <property type="entry name" value="INTEGRAL MEMBRANE PROTEIN"/>
    <property type="match status" value="1"/>
</dbReference>
<dbReference type="InterPro" id="IPR053018">
    <property type="entry name" value="Elsinochrome_Biosynth-Asso"/>
</dbReference>
<evidence type="ECO:0000256" key="1">
    <source>
        <dbReference type="SAM" id="Phobius"/>
    </source>
</evidence>
<gene>
    <name evidence="2" type="ORF">SMACR_01572</name>
</gene>
<dbReference type="EMBL" id="NMPR01000013">
    <property type="protein sequence ID" value="KAA8635321.1"/>
    <property type="molecule type" value="Genomic_DNA"/>
</dbReference>
<dbReference type="AlphaFoldDB" id="A0A8S9A357"/>
<evidence type="ECO:0000313" key="3">
    <source>
        <dbReference type="Proteomes" id="UP000433876"/>
    </source>
</evidence>
<feature type="transmembrane region" description="Helical" evidence="1">
    <location>
        <begin position="177"/>
        <end position="197"/>
    </location>
</feature>
<organism evidence="2 3">
    <name type="scientific">Sordaria macrospora</name>
    <dbReference type="NCBI Taxonomy" id="5147"/>
    <lineage>
        <taxon>Eukaryota</taxon>
        <taxon>Fungi</taxon>
        <taxon>Dikarya</taxon>
        <taxon>Ascomycota</taxon>
        <taxon>Pezizomycotina</taxon>
        <taxon>Sordariomycetes</taxon>
        <taxon>Sordariomycetidae</taxon>
        <taxon>Sordariales</taxon>
        <taxon>Sordariaceae</taxon>
        <taxon>Sordaria</taxon>
    </lineage>
</organism>
<accession>A0A8S9A357</accession>
<feature type="transmembrane region" description="Helical" evidence="1">
    <location>
        <begin position="248"/>
        <end position="269"/>
    </location>
</feature>
<feature type="transmembrane region" description="Helical" evidence="1">
    <location>
        <begin position="57"/>
        <end position="80"/>
    </location>
</feature>
<comment type="caution">
    <text evidence="2">The sequence shown here is derived from an EMBL/GenBank/DDBJ whole genome shotgun (WGS) entry which is preliminary data.</text>
</comment>
<keyword evidence="1" id="KW-1133">Transmembrane helix</keyword>
<feature type="transmembrane region" description="Helical" evidence="1">
    <location>
        <begin position="281"/>
        <end position="303"/>
    </location>
</feature>
<keyword evidence="1" id="KW-0812">Transmembrane</keyword>
<name>A0A8S9A357_SORMA</name>
<reference evidence="2 3" key="1">
    <citation type="submission" date="2017-07" db="EMBL/GenBank/DDBJ databases">
        <title>Genome sequence of the Sordaria macrospora wild type strain R19027.</title>
        <authorList>
            <person name="Nowrousian M."/>
            <person name="Teichert I."/>
            <person name="Kueck U."/>
        </authorList>
    </citation>
    <scope>NUCLEOTIDE SEQUENCE [LARGE SCALE GENOMIC DNA]</scope>
    <source>
        <strain evidence="2 3">R19027</strain>
        <tissue evidence="2">Mycelium</tissue>
    </source>
</reference>
<dbReference type="Proteomes" id="UP000433876">
    <property type="component" value="Unassembled WGS sequence"/>
</dbReference>
<dbReference type="PANTHER" id="PTHR37577:SF1">
    <property type="entry name" value="INTEGRAL MEMBRANE PROTEIN"/>
    <property type="match status" value="1"/>
</dbReference>
<sequence>MGSHLSTCAPKGGEYYHCDYSIAGFRDNTSTVADGIPGFTSVALQEELLYLEPDPDVAGIGTLVGFGISFAASTLLAIIIHSFECHEIFGQGRKGDHEKHSAKHWWHIADTILISWSDQQLVLGMATSIAALKTWCSFSTYHLNLIGQWLVLCSVTHANALLVHCKYFHRKRLLADGLRVITILTNLILSGMVFFVSRSVGGKGMPSVADHTPLQILPAQCFFKNAILSPGLKLVDGYDQYSHPNGQALFLMSLLILIAAGLSMAAHRWRGKGARKSRWSWGFRTAMLLANIGVGFASLVSSVELRDWMHGNGWMEDDSELEWSYGQFIPALLGLLVFVSVLENVFDELPDRKSMDQQSLLQLGRDQQFEMDMRRLSAESKIDFKTSQLPQAMVSPLDPRPFDPNEGRKW</sequence>
<dbReference type="VEuPathDB" id="FungiDB:SMAC_01572"/>
<protein>
    <submittedName>
        <fullName evidence="2">Uncharacterized protein</fullName>
    </submittedName>
</protein>
<keyword evidence="1" id="KW-0472">Membrane</keyword>
<proteinExistence type="predicted"/>